<dbReference type="EMBL" id="OU015569">
    <property type="protein sequence ID" value="CAG5098294.1"/>
    <property type="molecule type" value="Genomic_DNA"/>
</dbReference>
<feature type="region of interest" description="Disordered" evidence="2">
    <location>
        <begin position="39"/>
        <end position="131"/>
    </location>
</feature>
<feature type="compositionally biased region" description="Basic and acidic residues" evidence="2">
    <location>
        <begin position="102"/>
        <end position="129"/>
    </location>
</feature>
<feature type="compositionally biased region" description="Basic and acidic residues" evidence="2">
    <location>
        <begin position="149"/>
        <end position="191"/>
    </location>
</feature>
<proteinExistence type="predicted"/>
<organism evidence="4 5">
    <name type="scientific">Oikopleura dioica</name>
    <name type="common">Tunicate</name>
    <dbReference type="NCBI Taxonomy" id="34765"/>
    <lineage>
        <taxon>Eukaryota</taxon>
        <taxon>Metazoa</taxon>
        <taxon>Chordata</taxon>
        <taxon>Tunicata</taxon>
        <taxon>Appendicularia</taxon>
        <taxon>Copelata</taxon>
        <taxon>Oikopleuridae</taxon>
        <taxon>Oikopleura</taxon>
    </lineage>
</organism>
<feature type="compositionally biased region" description="Basic residues" evidence="2">
    <location>
        <begin position="382"/>
        <end position="417"/>
    </location>
</feature>
<name>A0ABN7SD58_OIKDI</name>
<evidence type="ECO:0000259" key="3">
    <source>
        <dbReference type="PROSITE" id="PS50103"/>
    </source>
</evidence>
<reference evidence="4 5" key="1">
    <citation type="submission" date="2021-04" db="EMBL/GenBank/DDBJ databases">
        <authorList>
            <person name="Bliznina A."/>
        </authorList>
    </citation>
    <scope>NUCLEOTIDE SEQUENCE [LARGE SCALE GENOMIC DNA]</scope>
</reference>
<accession>A0ABN7SD58</accession>
<sequence length="527" mass="59499">MSSLLEKKKVVRKMAEKISSNIIELYNLSHDPDLVLALSREASPVPGPDTTSKDAEKDRFPFRRSVQEAFSRKDSPEQHGASSKSFLKVSSAPMSASAARGQKLDRGVSQEVGPKAKERDPSRPREKISLAKTITISITKSIAKHCKVRERISKEKKTDKKSKESEEVSKAEVPLEKGTEEQSKSRKKSDNVTRTVDQNMSISKCRQLVLHRKAEFTTIFSHVDQSKLPKDPDAIVGASTVSKGNLLQAIFGGDEEEESDKELDEPEALKAAKIKASKEDRKNTTGIKLNDRITWWAEMNDGHASASSSGSEGKESKPKKRKTKRKSSPETVSRTITMTVKESRGSVESRSTAISATRSQSSERNARAASREQNGAASRIRTITRKISRSTSRRRSRSRRSRSGRSGSRRSGSRRRSQSPIIRDSRNFENGYRRGRYIPGRSRSRSRGRSPSLDAKRKPCVFFFSKEAKGCKWSARECKFSHNQDDYDYWKRQNGHELPNTGLIHRTEPVYPTERNRRRSRSFSPRR</sequence>
<protein>
    <submittedName>
        <fullName evidence="4">Oidioi.mRNA.OKI2018_I69.XSR.g15537.t1.cds</fullName>
    </submittedName>
</protein>
<feature type="region of interest" description="Disordered" evidence="2">
    <location>
        <begin position="494"/>
        <end position="527"/>
    </location>
</feature>
<evidence type="ECO:0000256" key="2">
    <source>
        <dbReference type="SAM" id="MobiDB-lite"/>
    </source>
</evidence>
<gene>
    <name evidence="4" type="ORF">OKIOD_LOCUS7095</name>
</gene>
<keyword evidence="5" id="KW-1185">Reference proteome</keyword>
<feature type="compositionally biased region" description="Basic residues" evidence="2">
    <location>
        <begin position="317"/>
        <end position="326"/>
    </location>
</feature>
<dbReference type="InterPro" id="IPR000571">
    <property type="entry name" value="Znf_CCCH"/>
</dbReference>
<evidence type="ECO:0000313" key="5">
    <source>
        <dbReference type="Proteomes" id="UP001158576"/>
    </source>
</evidence>
<keyword evidence="1" id="KW-0863">Zinc-finger</keyword>
<keyword evidence="1" id="KW-0862">Zinc</keyword>
<feature type="domain" description="C3H1-type" evidence="3">
    <location>
        <begin position="454"/>
        <end position="485"/>
    </location>
</feature>
<feature type="region of interest" description="Disordered" evidence="2">
    <location>
        <begin position="302"/>
        <end position="454"/>
    </location>
</feature>
<evidence type="ECO:0000256" key="1">
    <source>
        <dbReference type="PROSITE-ProRule" id="PRU00723"/>
    </source>
</evidence>
<feature type="compositionally biased region" description="Basic residues" evidence="2">
    <location>
        <begin position="516"/>
        <end position="527"/>
    </location>
</feature>
<feature type="compositionally biased region" description="Basic and acidic residues" evidence="2">
    <location>
        <begin position="51"/>
        <end position="61"/>
    </location>
</feature>
<dbReference type="Proteomes" id="UP001158576">
    <property type="component" value="Chromosome XSR"/>
</dbReference>
<feature type="region of interest" description="Disordered" evidence="2">
    <location>
        <begin position="149"/>
        <end position="195"/>
    </location>
</feature>
<feature type="zinc finger region" description="C3H1-type" evidence="1">
    <location>
        <begin position="454"/>
        <end position="485"/>
    </location>
</feature>
<dbReference type="PROSITE" id="PS50103">
    <property type="entry name" value="ZF_C3H1"/>
    <property type="match status" value="1"/>
</dbReference>
<keyword evidence="1" id="KW-0479">Metal-binding</keyword>
<feature type="compositionally biased region" description="Polar residues" evidence="2">
    <location>
        <begin position="348"/>
        <end position="363"/>
    </location>
</feature>
<evidence type="ECO:0000313" key="4">
    <source>
        <dbReference type="EMBL" id="CAG5098294.1"/>
    </source>
</evidence>